<evidence type="ECO:0000256" key="7">
    <source>
        <dbReference type="ARBA" id="ARBA00048670"/>
    </source>
</evidence>
<evidence type="ECO:0000256" key="1">
    <source>
        <dbReference type="ARBA" id="ARBA00004974"/>
    </source>
</evidence>
<reference evidence="10 11" key="1">
    <citation type="submission" date="2020-04" db="EMBL/GenBank/DDBJ databases">
        <title>Luteolibacter sp. G-1-1-1 isolated from soil.</title>
        <authorList>
            <person name="Dahal R.H."/>
        </authorList>
    </citation>
    <scope>NUCLEOTIDE SEQUENCE [LARGE SCALE GENOMIC DNA]</scope>
    <source>
        <strain evidence="10 11">G-1-1-1</strain>
    </source>
</reference>
<dbReference type="InterPro" id="IPR004789">
    <property type="entry name" value="Acetalactate_synth_ssu"/>
</dbReference>
<comment type="function">
    <text evidence="8">Catalyzes the conversion of 2 pyruvate molecules into acetolactate in the first common step of the biosynthetic pathway of the branched-amino acids such as leucine, isoleucine, and valine.</text>
</comment>
<dbReference type="PANTHER" id="PTHR30239">
    <property type="entry name" value="ACETOLACTATE SYNTHASE SMALL SUBUNIT"/>
    <property type="match status" value="1"/>
</dbReference>
<keyword evidence="6 8" id="KW-0100">Branched-chain amino acid biosynthesis</keyword>
<dbReference type="CDD" id="cd04878">
    <property type="entry name" value="ACT_AHAS"/>
    <property type="match status" value="1"/>
</dbReference>
<evidence type="ECO:0000313" key="11">
    <source>
        <dbReference type="Proteomes" id="UP000501812"/>
    </source>
</evidence>
<gene>
    <name evidence="10" type="primary">ilvN</name>
    <name evidence="10" type="ORF">HHL09_02520</name>
</gene>
<comment type="similarity">
    <text evidence="3 8">Belongs to the acetolactate synthase small subunit family.</text>
</comment>
<keyword evidence="5 8" id="KW-0028">Amino-acid biosynthesis</keyword>
<dbReference type="SUPFAM" id="SSF55021">
    <property type="entry name" value="ACT-like"/>
    <property type="match status" value="2"/>
</dbReference>
<dbReference type="Proteomes" id="UP000501812">
    <property type="component" value="Chromosome"/>
</dbReference>
<dbReference type="UniPathway" id="UPA00049">
    <property type="reaction ID" value="UER00059"/>
</dbReference>
<evidence type="ECO:0000256" key="6">
    <source>
        <dbReference type="ARBA" id="ARBA00023304"/>
    </source>
</evidence>
<evidence type="ECO:0000256" key="5">
    <source>
        <dbReference type="ARBA" id="ARBA00022605"/>
    </source>
</evidence>
<comment type="pathway">
    <text evidence="2 8">Amino-acid biosynthesis; L-valine biosynthesis; L-valine from pyruvate: step 1/4.</text>
</comment>
<name>A0A858RE58_9BACT</name>
<accession>A0A858RE58</accession>
<evidence type="ECO:0000256" key="2">
    <source>
        <dbReference type="ARBA" id="ARBA00005025"/>
    </source>
</evidence>
<dbReference type="InterPro" id="IPR045865">
    <property type="entry name" value="ACT-like_dom_sf"/>
</dbReference>
<dbReference type="InterPro" id="IPR027271">
    <property type="entry name" value="Acetolactate_synth/TF_NikR_C"/>
</dbReference>
<dbReference type="PROSITE" id="PS51671">
    <property type="entry name" value="ACT"/>
    <property type="match status" value="1"/>
</dbReference>
<dbReference type="NCBIfam" id="NF008864">
    <property type="entry name" value="PRK11895.1"/>
    <property type="match status" value="1"/>
</dbReference>
<proteinExistence type="inferred from homology"/>
<dbReference type="EMBL" id="CP051774">
    <property type="protein sequence ID" value="QJE94699.1"/>
    <property type="molecule type" value="Genomic_DNA"/>
</dbReference>
<dbReference type="Pfam" id="PF22629">
    <property type="entry name" value="ACT_AHAS_ss"/>
    <property type="match status" value="1"/>
</dbReference>
<protein>
    <recommendedName>
        <fullName evidence="8">Acetolactate synthase small subunit</fullName>
        <shortName evidence="8">AHAS</shortName>
        <shortName evidence="8">ALS</shortName>
        <ecNumber evidence="8">2.2.1.6</ecNumber>
    </recommendedName>
    <alternativeName>
        <fullName evidence="8">Acetohydroxy-acid synthase small subunit</fullName>
    </alternativeName>
</protein>
<dbReference type="GO" id="GO:0009097">
    <property type="term" value="P:isoleucine biosynthetic process"/>
    <property type="evidence" value="ECO:0007669"/>
    <property type="project" value="UniProtKB-UniRule"/>
</dbReference>
<dbReference type="InterPro" id="IPR039557">
    <property type="entry name" value="AHAS_ACT"/>
</dbReference>
<dbReference type="Pfam" id="PF10369">
    <property type="entry name" value="ALS_ss_C"/>
    <property type="match status" value="1"/>
</dbReference>
<sequence>MTQTIVTTETPNPVAPARRGAMHTLSILVTNEPGVLMRICQVFSRRGFNIDSLVVSEGRNPNFSRMTIGISGDPQGLDQIIKQVSKLIDVIHCFEHTSDDSVTKEMILIKIKCSPEDRSQALQITEHFDGKTVDLTPTSMIVMITGDSPKVDAAVAMFSQFEIIETVRTGKVVMARGEQAT</sequence>
<dbReference type="GO" id="GO:0003984">
    <property type="term" value="F:acetolactate synthase activity"/>
    <property type="evidence" value="ECO:0007669"/>
    <property type="project" value="UniProtKB-UniRule"/>
</dbReference>
<evidence type="ECO:0000256" key="4">
    <source>
        <dbReference type="ARBA" id="ARBA00011744"/>
    </source>
</evidence>
<keyword evidence="8 10" id="KW-0808">Transferase</keyword>
<dbReference type="GO" id="GO:1990610">
    <property type="term" value="F:acetolactate synthase regulator activity"/>
    <property type="evidence" value="ECO:0007669"/>
    <property type="project" value="UniProtKB-UniRule"/>
</dbReference>
<comment type="pathway">
    <text evidence="1 8">Amino-acid biosynthesis; L-isoleucine biosynthesis; L-isoleucine from 2-oxobutanoate: step 1/4.</text>
</comment>
<keyword evidence="11" id="KW-1185">Reference proteome</keyword>
<evidence type="ECO:0000256" key="8">
    <source>
        <dbReference type="RuleBase" id="RU368092"/>
    </source>
</evidence>
<dbReference type="InterPro" id="IPR002912">
    <property type="entry name" value="ACT_dom"/>
</dbReference>
<dbReference type="EC" id="2.2.1.6" evidence="8"/>
<dbReference type="InterPro" id="IPR019455">
    <property type="entry name" value="Acetolactate_synth_ssu_C"/>
</dbReference>
<evidence type="ECO:0000259" key="9">
    <source>
        <dbReference type="PROSITE" id="PS51671"/>
    </source>
</evidence>
<feature type="domain" description="ACT" evidence="9">
    <location>
        <begin position="24"/>
        <end position="98"/>
    </location>
</feature>
<comment type="subunit">
    <text evidence="4 8">Dimer of large and small chains.</text>
</comment>
<dbReference type="InterPro" id="IPR054480">
    <property type="entry name" value="AHAS_small-like_ACT"/>
</dbReference>
<dbReference type="Gene3D" id="3.30.70.1150">
    <property type="entry name" value="ACT-like. Chain A, domain 2"/>
    <property type="match status" value="1"/>
</dbReference>
<evidence type="ECO:0000256" key="3">
    <source>
        <dbReference type="ARBA" id="ARBA00006341"/>
    </source>
</evidence>
<dbReference type="Gene3D" id="3.30.70.260">
    <property type="match status" value="1"/>
</dbReference>
<evidence type="ECO:0000313" key="10">
    <source>
        <dbReference type="EMBL" id="QJE94699.1"/>
    </source>
</evidence>
<dbReference type="KEGG" id="luo:HHL09_02520"/>
<dbReference type="UniPathway" id="UPA00047">
    <property type="reaction ID" value="UER00055"/>
</dbReference>
<dbReference type="RefSeq" id="WP_169452920.1">
    <property type="nucleotide sequence ID" value="NZ_CP051774.1"/>
</dbReference>
<dbReference type="AlphaFoldDB" id="A0A858RE58"/>
<comment type="catalytic activity">
    <reaction evidence="7 8">
        <text>2 pyruvate + H(+) = (2S)-2-acetolactate + CO2</text>
        <dbReference type="Rhea" id="RHEA:25249"/>
        <dbReference type="ChEBI" id="CHEBI:15361"/>
        <dbReference type="ChEBI" id="CHEBI:15378"/>
        <dbReference type="ChEBI" id="CHEBI:16526"/>
        <dbReference type="ChEBI" id="CHEBI:58476"/>
        <dbReference type="EC" id="2.2.1.6"/>
    </reaction>
</comment>
<dbReference type="GO" id="GO:0005829">
    <property type="term" value="C:cytosol"/>
    <property type="evidence" value="ECO:0007669"/>
    <property type="project" value="TreeGrafter"/>
</dbReference>
<dbReference type="GO" id="GO:0009099">
    <property type="term" value="P:L-valine biosynthetic process"/>
    <property type="evidence" value="ECO:0007669"/>
    <property type="project" value="UniProtKB-UniRule"/>
</dbReference>
<dbReference type="NCBIfam" id="TIGR00119">
    <property type="entry name" value="acolac_sm"/>
    <property type="match status" value="1"/>
</dbReference>
<organism evidence="10 11">
    <name type="scientific">Luteolibacter luteus</name>
    <dbReference type="NCBI Taxonomy" id="2728835"/>
    <lineage>
        <taxon>Bacteria</taxon>
        <taxon>Pseudomonadati</taxon>
        <taxon>Verrucomicrobiota</taxon>
        <taxon>Verrucomicrobiia</taxon>
        <taxon>Verrucomicrobiales</taxon>
        <taxon>Verrucomicrobiaceae</taxon>
        <taxon>Luteolibacter</taxon>
    </lineage>
</organism>
<dbReference type="PANTHER" id="PTHR30239:SF0">
    <property type="entry name" value="ACETOLACTATE SYNTHASE SMALL SUBUNIT 1, CHLOROPLASTIC"/>
    <property type="match status" value="1"/>
</dbReference>